<feature type="compositionally biased region" description="Basic and acidic residues" evidence="1">
    <location>
        <begin position="70"/>
        <end position="80"/>
    </location>
</feature>
<keyword evidence="3" id="KW-0732">Signal</keyword>
<name>A0A933W1Y6_RHOPL</name>
<dbReference type="EMBL" id="JACRJB010000037">
    <property type="protein sequence ID" value="MBI5130475.1"/>
    <property type="molecule type" value="Genomic_DNA"/>
</dbReference>
<feature type="region of interest" description="Disordered" evidence="1">
    <location>
        <begin position="41"/>
        <end position="100"/>
    </location>
</feature>
<feature type="transmembrane region" description="Helical" evidence="2">
    <location>
        <begin position="201"/>
        <end position="223"/>
    </location>
</feature>
<reference evidence="4" key="1">
    <citation type="submission" date="2020-07" db="EMBL/GenBank/DDBJ databases">
        <title>Huge and variable diversity of episymbiotic CPR bacteria and DPANN archaea in groundwater ecosystems.</title>
        <authorList>
            <person name="He C.Y."/>
            <person name="Keren R."/>
            <person name="Whittaker M."/>
            <person name="Farag I.F."/>
            <person name="Doudna J."/>
            <person name="Cate J.H.D."/>
            <person name="Banfield J.F."/>
        </authorList>
    </citation>
    <scope>NUCLEOTIDE SEQUENCE</scope>
    <source>
        <strain evidence="4">NC_groundwater_1818_Pr3_B-0.1um_66_35</strain>
    </source>
</reference>
<protein>
    <submittedName>
        <fullName evidence="4">Uncharacterized protein</fullName>
    </submittedName>
</protein>
<accession>A0A933W1Y6</accession>
<keyword evidence="2" id="KW-1133">Transmembrane helix</keyword>
<comment type="caution">
    <text evidence="4">The sequence shown here is derived from an EMBL/GenBank/DDBJ whole genome shotgun (WGS) entry which is preliminary data.</text>
</comment>
<gene>
    <name evidence="4" type="ORF">HZA66_13615</name>
</gene>
<evidence type="ECO:0000256" key="2">
    <source>
        <dbReference type="SAM" id="Phobius"/>
    </source>
</evidence>
<feature type="chain" id="PRO_5036943192" evidence="3">
    <location>
        <begin position="33"/>
        <end position="224"/>
    </location>
</feature>
<proteinExistence type="predicted"/>
<feature type="compositionally biased region" description="Basic residues" evidence="1">
    <location>
        <begin position="45"/>
        <end position="62"/>
    </location>
</feature>
<sequence>MNCKAIGRSAWIIVAGLCVWLWGPLQPTPAAAAPAAAQDSAAPVVKKRTARHHTRQVKKKAAPSKAAKPTAEKAKDESKLDSAAAPAEPNPDGAPQSLAPTAMATPSAALPASVANANAQIPAEGATPGASKAPEASPTADAQVIPPDEINELDRAAVDTPPAVMAGAAPAAATVPGPTTVGAAQVSSATSNDGAWDKASLIGKIFIAAGGLLTLASAARMFMA</sequence>
<dbReference type="Proteomes" id="UP000782519">
    <property type="component" value="Unassembled WGS sequence"/>
</dbReference>
<dbReference type="AlphaFoldDB" id="A0A933W1Y6"/>
<evidence type="ECO:0000313" key="4">
    <source>
        <dbReference type="EMBL" id="MBI5130475.1"/>
    </source>
</evidence>
<evidence type="ECO:0000256" key="3">
    <source>
        <dbReference type="SAM" id="SignalP"/>
    </source>
</evidence>
<organism evidence="4 5">
    <name type="scientific">Rhodopseudomonas palustris</name>
    <dbReference type="NCBI Taxonomy" id="1076"/>
    <lineage>
        <taxon>Bacteria</taxon>
        <taxon>Pseudomonadati</taxon>
        <taxon>Pseudomonadota</taxon>
        <taxon>Alphaproteobacteria</taxon>
        <taxon>Hyphomicrobiales</taxon>
        <taxon>Nitrobacteraceae</taxon>
        <taxon>Rhodopseudomonas</taxon>
    </lineage>
</organism>
<feature type="region of interest" description="Disordered" evidence="1">
    <location>
        <begin position="123"/>
        <end position="142"/>
    </location>
</feature>
<evidence type="ECO:0000256" key="1">
    <source>
        <dbReference type="SAM" id="MobiDB-lite"/>
    </source>
</evidence>
<feature type="signal peptide" evidence="3">
    <location>
        <begin position="1"/>
        <end position="32"/>
    </location>
</feature>
<evidence type="ECO:0000313" key="5">
    <source>
        <dbReference type="Proteomes" id="UP000782519"/>
    </source>
</evidence>
<keyword evidence="2" id="KW-0472">Membrane</keyword>
<keyword evidence="2" id="KW-0812">Transmembrane</keyword>